<accession>A0A0G4MTX4</accession>
<dbReference type="GO" id="GO:0034080">
    <property type="term" value="P:CENP-A containing chromatin assembly"/>
    <property type="evidence" value="ECO:0007669"/>
    <property type="project" value="InterPro"/>
</dbReference>
<organism evidence="2 3">
    <name type="scientific">Verticillium longisporum</name>
    <name type="common">Verticillium dahliae var. longisporum</name>
    <dbReference type="NCBI Taxonomy" id="100787"/>
    <lineage>
        <taxon>Eukaryota</taxon>
        <taxon>Fungi</taxon>
        <taxon>Dikarya</taxon>
        <taxon>Ascomycota</taxon>
        <taxon>Pezizomycotina</taxon>
        <taxon>Sordariomycetes</taxon>
        <taxon>Hypocreomycetidae</taxon>
        <taxon>Glomerellales</taxon>
        <taxon>Plectosphaerellaceae</taxon>
        <taxon>Verticillium</taxon>
    </lineage>
</organism>
<dbReference type="InterPro" id="IPR007902">
    <property type="entry name" value="Chl4/mis15/CENP-N"/>
</dbReference>
<dbReference type="GO" id="GO:0007059">
    <property type="term" value="P:chromosome segregation"/>
    <property type="evidence" value="ECO:0007669"/>
    <property type="project" value="InterPro"/>
</dbReference>
<dbReference type="Gene3D" id="3.10.20.720">
    <property type="match status" value="1"/>
</dbReference>
<protein>
    <recommendedName>
        <fullName evidence="4">CHL4-domain-containing protein</fullName>
    </recommendedName>
</protein>
<dbReference type="EMBL" id="CVQH01024749">
    <property type="protein sequence ID" value="CRK37435.1"/>
    <property type="molecule type" value="Genomic_DNA"/>
</dbReference>
<evidence type="ECO:0000313" key="3">
    <source>
        <dbReference type="Proteomes" id="UP000044602"/>
    </source>
</evidence>
<proteinExistence type="predicted"/>
<gene>
    <name evidence="2" type="ORF">BN1708_001457</name>
</gene>
<evidence type="ECO:0000256" key="1">
    <source>
        <dbReference type="SAM" id="MobiDB-lite"/>
    </source>
</evidence>
<name>A0A0G4MTX4_VERLO</name>
<reference evidence="2 3" key="1">
    <citation type="submission" date="2015-05" db="EMBL/GenBank/DDBJ databases">
        <authorList>
            <person name="Wang D.B."/>
            <person name="Wang M."/>
        </authorList>
    </citation>
    <scope>NUCLEOTIDE SEQUENCE [LARGE SCALE GENOMIC DNA]</scope>
    <source>
        <strain evidence="2">VL1</strain>
    </source>
</reference>
<evidence type="ECO:0008006" key="4">
    <source>
        <dbReference type="Google" id="ProtNLM"/>
    </source>
</evidence>
<dbReference type="Proteomes" id="UP000044602">
    <property type="component" value="Unassembled WGS sequence"/>
</dbReference>
<dbReference type="AlphaFoldDB" id="A0A0G4MTX4"/>
<feature type="region of interest" description="Disordered" evidence="1">
    <location>
        <begin position="501"/>
        <end position="528"/>
    </location>
</feature>
<dbReference type="Pfam" id="PF05238">
    <property type="entry name" value="CENP-N"/>
    <property type="match status" value="2"/>
</dbReference>
<dbReference type="STRING" id="100787.A0A0G4MTX4"/>
<sequence>MARLSVPTTGLLSSAVRIHKSNAIVQKIVGRLSRPALLSLALDWLDEDNQLLCAPQLGSSHDPNDFYPPAESLQQLRRLYRELQARKGSKKDVVDRVLEGDWRHGLSLYQLAMADVRYFHEHQSSLNWMAYRLALATPHPDGDDDNDDSVITLNQQSLDVPRFHPSTFLQTLQSQILPDVKVHYHLDRPPGLALLLVRLFIVDSPYTSAMALDDGTSAKTPQIESSRTLYIAFPDAAPFLGSSHDPNDFYPPAESLQQLRRLYRELQARKGSKKDVVDRVLEGDWRHGLSLYQLAMADVRYFHEHQSSLNWMAYRLALATPHPDGDDDNDDSVITLNQQSLDVPRFHPSTFLQTLQSQILPDVKVHYHLDRPPGLALLLVRLFIVDSPYTSAMALDDGTSAKTPQIESSRTLYIAFPDAAPFVYLSKPQSTGIATGADSKVFRNLVEEGIPKALSQPRKRYTLQATDLRSKNLSLLLSSKGAGRTNAAAGGWSFYADRKKNESPLDTTLPTPPLSEDSESVSSAAGEQVTAAKRKVTYDPAEADRFDKKARLLAARARFGDSAKLDDGRGIERVDITMEDSFLGPENNVPVDEDETSWAPGVKLTFRGSHVFAGMRQLVEAGVVDGSRMPGWLTGEEGVTIGVVRDGRIRGYKGSGI</sequence>
<keyword evidence="3" id="KW-1185">Reference proteome</keyword>
<evidence type="ECO:0000313" key="2">
    <source>
        <dbReference type="EMBL" id="CRK37435.1"/>
    </source>
</evidence>